<protein>
    <submittedName>
        <fullName evidence="1">Uncharacterized protein</fullName>
    </submittedName>
</protein>
<dbReference type="EMBL" id="LUCM01011125">
    <property type="protein sequence ID" value="KAA0184418.1"/>
    <property type="molecule type" value="Genomic_DNA"/>
</dbReference>
<reference evidence="1" key="1">
    <citation type="submission" date="2019-05" db="EMBL/GenBank/DDBJ databases">
        <title>Annotation for the trematode Fasciolopsis buski.</title>
        <authorList>
            <person name="Choi Y.-J."/>
        </authorList>
    </citation>
    <scope>NUCLEOTIDE SEQUENCE</scope>
    <source>
        <strain evidence="1">HT</strain>
        <tissue evidence="1">Whole worm</tissue>
    </source>
</reference>
<organism evidence="1 2">
    <name type="scientific">Fasciolopsis buskii</name>
    <dbReference type="NCBI Taxonomy" id="27845"/>
    <lineage>
        <taxon>Eukaryota</taxon>
        <taxon>Metazoa</taxon>
        <taxon>Spiralia</taxon>
        <taxon>Lophotrochozoa</taxon>
        <taxon>Platyhelminthes</taxon>
        <taxon>Trematoda</taxon>
        <taxon>Digenea</taxon>
        <taxon>Plagiorchiida</taxon>
        <taxon>Echinostomata</taxon>
        <taxon>Echinostomatoidea</taxon>
        <taxon>Fasciolidae</taxon>
        <taxon>Fasciolopsis</taxon>
    </lineage>
</organism>
<keyword evidence="2" id="KW-1185">Reference proteome</keyword>
<gene>
    <name evidence="1" type="ORF">FBUS_08878</name>
</gene>
<evidence type="ECO:0000313" key="2">
    <source>
        <dbReference type="Proteomes" id="UP000728185"/>
    </source>
</evidence>
<comment type="caution">
    <text evidence="1">The sequence shown here is derived from an EMBL/GenBank/DDBJ whole genome shotgun (WGS) entry which is preliminary data.</text>
</comment>
<proteinExistence type="predicted"/>
<name>A0A8E0RLJ6_9TREM</name>
<dbReference type="OrthoDB" id="10608824at2759"/>
<dbReference type="Proteomes" id="UP000728185">
    <property type="component" value="Unassembled WGS sequence"/>
</dbReference>
<evidence type="ECO:0000313" key="1">
    <source>
        <dbReference type="EMBL" id="KAA0184418.1"/>
    </source>
</evidence>
<dbReference type="AlphaFoldDB" id="A0A8E0RLJ6"/>
<accession>A0A8E0RLJ6</accession>
<sequence length="307" mass="36175">MENNMSIHYTDGLFNSFSPDQRKSIIESIKALQCKLENENEIFERFKRKVDLDQSLDEPFDIVLENNQRSFSARCRSLSSAGLIVRHTFLTAKQKCKIVQSVSDEIKRDMLEKEKKFDHIIHNYHDKLLQRYQTDNLMLKLRLRTLQKDLHRKFHHGGYANPTDVIYSLIRCSKGAAQFLELTNLIGKTKLMYMRQTQKLNKPKVGMHFTCSRALERGTKMATILREQIHRRFESLATLRERISGVDMFQISSRPSDLDAFKDYRIPTVTEFIDVYLELKRLSREEKVLKRKLDFTKVCFPKSKSKT</sequence>